<protein>
    <submittedName>
        <fullName evidence="2">Amidohydrolase family protein</fullName>
    </submittedName>
</protein>
<dbReference type="InterPro" id="IPR011059">
    <property type="entry name" value="Metal-dep_hydrolase_composite"/>
</dbReference>
<dbReference type="PANTHER" id="PTHR43135">
    <property type="entry name" value="ALPHA-D-RIBOSE 1-METHYLPHOSPHONATE 5-TRIPHOSPHATE DIPHOSPHATASE"/>
    <property type="match status" value="1"/>
</dbReference>
<accession>A0ABS9T5M8</accession>
<dbReference type="InterPro" id="IPR032466">
    <property type="entry name" value="Metal_Hydrolase"/>
</dbReference>
<sequence length="451" mass="46570">MLILNNGLIVNGDGRTAPFTGSVVVEGDRIAAVGPADYTGGVGDVVLDAGGRLVMPGAIDPHVHAVAPGPRFASGTPGVSVEEALGNLRRHLGQGHTTVVDLDGFKIPDETALVRVRQPVRVESSTVHFDPMFAAADAADGAGLSDAHRAMTAHQMAEADAVVIGEVGAGMTLGGGGQDYMYIPAAVEQATGVKILPGQAKALKYAVLGRHIRPGDPDRAKLAELLQEQGLSGRIGVDKTITLIEESVLPSFQVALDGLVASARLAVELGLPTLVHNSAPSDEAAREAASIAGELFIGGHTNHGTFSAEEAVENARWIREHGGFVEIDTFDAWGRKELHSAPEHLIALMQEGLADIMATDYAAGHWDGMFEMVDAVARVGLAPLEQAVAMATGNVGKALPRLGADRGLLKPGQLADVVVSAAKSPADVRLVVVGGQVALARDDIAAPAVPA</sequence>
<reference evidence="2" key="1">
    <citation type="submission" date="2022-03" db="EMBL/GenBank/DDBJ databases">
        <authorList>
            <person name="Santos J.D.N."/>
            <person name="Kallscheuer N."/>
            <person name="Jogler C."/>
            <person name="Lage O.M."/>
        </authorList>
    </citation>
    <scope>NUCLEOTIDE SEQUENCE</scope>
    <source>
        <strain evidence="2">M600PL45_2</strain>
    </source>
</reference>
<dbReference type="EMBL" id="JAKWJU010000002">
    <property type="protein sequence ID" value="MCH6163807.1"/>
    <property type="molecule type" value="Genomic_DNA"/>
</dbReference>
<dbReference type="Gene3D" id="3.20.20.140">
    <property type="entry name" value="Metal-dependent hydrolases"/>
    <property type="match status" value="2"/>
</dbReference>
<name>A0ABS9T5M8_9ACTN</name>
<dbReference type="Gene3D" id="2.30.40.10">
    <property type="entry name" value="Urease, subunit C, domain 1"/>
    <property type="match status" value="2"/>
</dbReference>
<proteinExistence type="predicted"/>
<feature type="domain" description="Amidohydrolase-related" evidence="1">
    <location>
        <begin position="251"/>
        <end position="437"/>
    </location>
</feature>
<evidence type="ECO:0000259" key="1">
    <source>
        <dbReference type="Pfam" id="PF01979"/>
    </source>
</evidence>
<keyword evidence="3" id="KW-1185">Reference proteome</keyword>
<gene>
    <name evidence="2" type="ORF">MMA15_26425</name>
</gene>
<dbReference type="InterPro" id="IPR006680">
    <property type="entry name" value="Amidohydro-rel"/>
</dbReference>
<reference evidence="2" key="2">
    <citation type="journal article" date="2023" name="Int. J. Syst. Evol. Microbiol.">
        <title>Streptomyces marispadix sp. nov., isolated from marine beach sediment of the Northern Coast of Portugal.</title>
        <authorList>
            <person name="dos Santos J.D.N."/>
            <person name="Vitorino I.R."/>
            <person name="Kallscheuer N."/>
            <person name="Srivastava A."/>
            <person name="Krautwurst S."/>
            <person name="Marz M."/>
            <person name="Jogler C."/>
            <person name="Lobo Da Cunha A."/>
            <person name="Catita J."/>
            <person name="Goncalves H."/>
            <person name="Gonzalez I."/>
            <person name="Reyes F."/>
            <person name="Lage O.M."/>
        </authorList>
    </citation>
    <scope>NUCLEOTIDE SEQUENCE</scope>
    <source>
        <strain evidence="2">M600PL45_2</strain>
    </source>
</reference>
<organism evidence="2 3">
    <name type="scientific">Streptomyces marispadix</name>
    <dbReference type="NCBI Taxonomy" id="2922868"/>
    <lineage>
        <taxon>Bacteria</taxon>
        <taxon>Bacillati</taxon>
        <taxon>Actinomycetota</taxon>
        <taxon>Actinomycetes</taxon>
        <taxon>Kitasatosporales</taxon>
        <taxon>Streptomycetaceae</taxon>
        <taxon>Streptomyces</taxon>
    </lineage>
</organism>
<dbReference type="RefSeq" id="WP_241062672.1">
    <property type="nucleotide sequence ID" value="NZ_JAKWJU010000002.1"/>
</dbReference>
<dbReference type="SUPFAM" id="SSF51338">
    <property type="entry name" value="Composite domain of metallo-dependent hydrolases"/>
    <property type="match status" value="1"/>
</dbReference>
<dbReference type="InterPro" id="IPR051781">
    <property type="entry name" value="Metallo-dep_Hydrolase"/>
</dbReference>
<dbReference type="Pfam" id="PF01979">
    <property type="entry name" value="Amidohydro_1"/>
    <property type="match status" value="1"/>
</dbReference>
<evidence type="ECO:0000313" key="3">
    <source>
        <dbReference type="Proteomes" id="UP001166784"/>
    </source>
</evidence>
<dbReference type="SUPFAM" id="SSF51556">
    <property type="entry name" value="Metallo-dependent hydrolases"/>
    <property type="match status" value="1"/>
</dbReference>
<dbReference type="PANTHER" id="PTHR43135:SF3">
    <property type="entry name" value="ALPHA-D-RIBOSE 1-METHYLPHOSPHONATE 5-TRIPHOSPHATE DIPHOSPHATASE"/>
    <property type="match status" value="1"/>
</dbReference>
<evidence type="ECO:0000313" key="2">
    <source>
        <dbReference type="EMBL" id="MCH6163807.1"/>
    </source>
</evidence>
<comment type="caution">
    <text evidence="2">The sequence shown here is derived from an EMBL/GenBank/DDBJ whole genome shotgun (WGS) entry which is preliminary data.</text>
</comment>
<dbReference type="Proteomes" id="UP001166784">
    <property type="component" value="Unassembled WGS sequence"/>
</dbReference>